<evidence type="ECO:0000256" key="7">
    <source>
        <dbReference type="ARBA" id="ARBA00043011"/>
    </source>
</evidence>
<evidence type="ECO:0000256" key="4">
    <source>
        <dbReference type="ARBA" id="ARBA00023002"/>
    </source>
</evidence>
<dbReference type="Ensembl" id="ENSOKIT00005011033.1">
    <property type="protein sequence ID" value="ENSOKIP00005010364.1"/>
    <property type="gene ID" value="ENSOKIG00005004649.1"/>
</dbReference>
<keyword evidence="10" id="KW-1185">Reference proteome</keyword>
<dbReference type="GO" id="GO:0016616">
    <property type="term" value="F:oxidoreductase activity, acting on the CH-OH group of donors, NAD or NADP as acceptor"/>
    <property type="evidence" value="ECO:0007669"/>
    <property type="project" value="TreeGrafter"/>
</dbReference>
<reference evidence="9" key="2">
    <citation type="submission" date="2025-09" db="UniProtKB">
        <authorList>
            <consortium name="Ensembl"/>
        </authorList>
    </citation>
    <scope>IDENTIFICATION</scope>
</reference>
<dbReference type="Proteomes" id="UP000694557">
    <property type="component" value="Unassembled WGS sequence"/>
</dbReference>
<keyword evidence="2" id="KW-0732">Signal</keyword>
<dbReference type="AlphaFoldDB" id="A0A8C7CV70"/>
<gene>
    <name evidence="9" type="primary">DHRS7C</name>
</gene>
<evidence type="ECO:0000256" key="1">
    <source>
        <dbReference type="ARBA" id="ARBA00006484"/>
    </source>
</evidence>
<organism evidence="9 10">
    <name type="scientific">Oncorhynchus kisutch</name>
    <name type="common">Coho salmon</name>
    <name type="synonym">Salmo kisutch</name>
    <dbReference type="NCBI Taxonomy" id="8019"/>
    <lineage>
        <taxon>Eukaryota</taxon>
        <taxon>Metazoa</taxon>
        <taxon>Chordata</taxon>
        <taxon>Craniata</taxon>
        <taxon>Vertebrata</taxon>
        <taxon>Euteleostomi</taxon>
        <taxon>Actinopterygii</taxon>
        <taxon>Neopterygii</taxon>
        <taxon>Teleostei</taxon>
        <taxon>Protacanthopterygii</taxon>
        <taxon>Salmoniformes</taxon>
        <taxon>Salmonidae</taxon>
        <taxon>Salmoninae</taxon>
        <taxon>Oncorhynchus</taxon>
    </lineage>
</organism>
<proteinExistence type="inferred from homology"/>
<dbReference type="GeneTree" id="ENSGT00940000157100"/>
<keyword evidence="4" id="KW-0560">Oxidoreductase</keyword>
<keyword evidence="5" id="KW-0520">NAD</keyword>
<dbReference type="Gene3D" id="3.40.50.720">
    <property type="entry name" value="NAD(P)-binding Rossmann-like Domain"/>
    <property type="match status" value="1"/>
</dbReference>
<keyword evidence="3" id="KW-0521">NADP</keyword>
<dbReference type="InterPro" id="IPR052148">
    <property type="entry name" value="SDR_family_member_7C"/>
</dbReference>
<evidence type="ECO:0000256" key="3">
    <source>
        <dbReference type="ARBA" id="ARBA00022857"/>
    </source>
</evidence>
<evidence type="ECO:0000313" key="10">
    <source>
        <dbReference type="Proteomes" id="UP000694557"/>
    </source>
</evidence>
<evidence type="ECO:0000313" key="9">
    <source>
        <dbReference type="Ensembl" id="ENSOKIP00005010364.1"/>
    </source>
</evidence>
<dbReference type="SUPFAM" id="SSF51735">
    <property type="entry name" value="NAD(P)-binding Rossmann-fold domains"/>
    <property type="match status" value="1"/>
</dbReference>
<sequence>KLAMPFRATYAASKHAVQAFFDCLRAEVQEYGISVSTVQQRLVKQSRDCHLQPGGYSNSRPVFMHGPLGNVPN</sequence>
<dbReference type="Pfam" id="PF00106">
    <property type="entry name" value="adh_short"/>
    <property type="match status" value="1"/>
</dbReference>
<evidence type="ECO:0000256" key="5">
    <source>
        <dbReference type="ARBA" id="ARBA00023027"/>
    </source>
</evidence>
<dbReference type="InterPro" id="IPR002347">
    <property type="entry name" value="SDR_fam"/>
</dbReference>
<dbReference type="InterPro" id="IPR036291">
    <property type="entry name" value="NAD(P)-bd_dom_sf"/>
</dbReference>
<evidence type="ECO:0000256" key="2">
    <source>
        <dbReference type="ARBA" id="ARBA00022729"/>
    </source>
</evidence>
<comment type="similarity">
    <text evidence="1">Belongs to the short-chain dehydrogenases/reductases (SDR) family.</text>
</comment>
<evidence type="ECO:0000256" key="8">
    <source>
        <dbReference type="SAM" id="MobiDB-lite"/>
    </source>
</evidence>
<protein>
    <recommendedName>
        <fullName evidence="6">Dehydrogenase/reductase SDR family member 7C</fullName>
    </recommendedName>
    <alternativeName>
        <fullName evidence="7">Short-chain dehydrogenase/reductase family 32C member 2</fullName>
    </alternativeName>
</protein>
<feature type="region of interest" description="Disordered" evidence="8">
    <location>
        <begin position="54"/>
        <end position="73"/>
    </location>
</feature>
<dbReference type="GO" id="GO:0006874">
    <property type="term" value="P:intracellular calcium ion homeostasis"/>
    <property type="evidence" value="ECO:0007669"/>
    <property type="project" value="TreeGrafter"/>
</dbReference>
<reference evidence="9" key="1">
    <citation type="submission" date="2025-08" db="UniProtKB">
        <authorList>
            <consortium name="Ensembl"/>
        </authorList>
    </citation>
    <scope>IDENTIFICATION</scope>
</reference>
<name>A0A8C7CV70_ONCKI</name>
<evidence type="ECO:0000256" key="6">
    <source>
        <dbReference type="ARBA" id="ARBA00040420"/>
    </source>
</evidence>
<dbReference type="PANTHER" id="PTHR44668:SF2">
    <property type="entry name" value="DEHYDROGENASE_REDUCTASE SDR FAMILY MEMBER 7C"/>
    <property type="match status" value="1"/>
</dbReference>
<dbReference type="PANTHER" id="PTHR44668">
    <property type="match status" value="1"/>
</dbReference>
<accession>A0A8C7CV70</accession>